<comment type="caution">
    <text evidence="15">The sequence shown here is derived from an EMBL/GenBank/DDBJ whole genome shotgun (WGS) entry which is preliminary data.</text>
</comment>
<evidence type="ECO:0000256" key="5">
    <source>
        <dbReference type="ARBA" id="ARBA00022679"/>
    </source>
</evidence>
<evidence type="ECO:0000256" key="2">
    <source>
        <dbReference type="ARBA" id="ARBA00005189"/>
    </source>
</evidence>
<dbReference type="Gene3D" id="1.20.80.10">
    <property type="match status" value="1"/>
</dbReference>
<proteinExistence type="inferred from homology"/>
<comment type="similarity">
    <text evidence="3">Belongs to the membrane-bound acyltransferase family. Sterol o-acyltransferase subfamily.</text>
</comment>
<dbReference type="GO" id="GO:0000062">
    <property type="term" value="F:fatty-acyl-CoA binding"/>
    <property type="evidence" value="ECO:0007669"/>
    <property type="project" value="InterPro"/>
</dbReference>
<keyword evidence="9 12" id="KW-0472">Membrane</keyword>
<organism evidence="15 16">
    <name type="scientific">Triparma verrucosa</name>
    <dbReference type="NCBI Taxonomy" id="1606542"/>
    <lineage>
        <taxon>Eukaryota</taxon>
        <taxon>Sar</taxon>
        <taxon>Stramenopiles</taxon>
        <taxon>Ochrophyta</taxon>
        <taxon>Bolidophyceae</taxon>
        <taxon>Parmales</taxon>
        <taxon>Triparmaceae</taxon>
        <taxon>Triparma</taxon>
    </lineage>
</organism>
<feature type="transmembrane region" description="Helical" evidence="12">
    <location>
        <begin position="458"/>
        <end position="480"/>
    </location>
</feature>
<accession>A0A9W7BKF2</accession>
<name>A0A9W7BKF2_9STRA</name>
<feature type="compositionally biased region" description="Low complexity" evidence="11">
    <location>
        <begin position="86"/>
        <end position="96"/>
    </location>
</feature>
<feature type="domain" description="ACB" evidence="14">
    <location>
        <begin position="1"/>
        <end position="88"/>
    </location>
</feature>
<evidence type="ECO:0000313" key="15">
    <source>
        <dbReference type="EMBL" id="GMH88659.1"/>
    </source>
</evidence>
<keyword evidence="16" id="KW-1185">Reference proteome</keyword>
<evidence type="ECO:0000256" key="9">
    <source>
        <dbReference type="ARBA" id="ARBA00023136"/>
    </source>
</evidence>
<evidence type="ECO:0000256" key="11">
    <source>
        <dbReference type="SAM" id="MobiDB-lite"/>
    </source>
</evidence>
<dbReference type="GO" id="GO:0004144">
    <property type="term" value="F:diacylglycerol O-acyltransferase activity"/>
    <property type="evidence" value="ECO:0007669"/>
    <property type="project" value="UniProtKB-EC"/>
</dbReference>
<dbReference type="PRINTS" id="PR00689">
    <property type="entry name" value="ACOABINDINGP"/>
</dbReference>
<dbReference type="EMBL" id="BRXX01000084">
    <property type="protein sequence ID" value="GMH88659.1"/>
    <property type="molecule type" value="Genomic_DNA"/>
</dbReference>
<sequence length="801" mass="88985">MKLTFDTAVNAAKELAPSLPNETKLAVYSYYKCSTVGEPNVSRPGIFDPVRRAKFDGWKEAWERLKSQDEAKAAYVKLITDLSEDAPSSASPPSVSETQTSDSNAVPKSITSAPNSASTSSSSLSTLPDSPDSSAAARIASLEKEVASLKSSILQQQAAVKHPQCISFRRNYMPSQDPTPPAVVTSSYLSKWRDRAIGWSGSKWGVRYVTLTSCGTLKYSASHNSSGNPLATLSLRHCAVKDDGIKTRRNETFHVFSIYRRERSGGLNSPAQEDDEDNIVPLFRFSTPQLSLKTSWMSYLTEGIASFVEPPKESRQKGTLAPIYFGGQVSPNMNMYAKVAEKPKAAHSKSKSLNGFQPSRPMHRNASVSFLSEGGGNQNYRGLLNLAGIILVVSNFRLVYETMKKHGVLITIPDKEEFLAAPLQDFPAHTGTLLLNVFVICGLLIEKSLAKGRLGERLGLLLHLLNAHLALIVPGVIVWVFKPTPFSSAGLLMCGTILWMKLISYFHANSDYRTSSLSNMASPLVSDLDREEENRRYPENITLGNMYYFWFAPTLTYQIAFPKSKHGIRLTYIFGLLLRMSITAALIVFLVKQTIFPTVDKLVGSIQAGKLDPIEAAESLVKLAIPNTYVWLLVFYFYFHLFMNLLAEILCFGDRVFYKDWWNCTEIGSYWRLWNLPVHMWMVRHLYMPSIRAHVPPMFANLIVFLFSAVLHEYLISVPFHMVRLWSFLGMMGQVPLVFLTKYLDRKFKGSSVGNIIFWMTFCVLGQPCAILLYSIDYAQLQAGGGDVGGGSGGVGVGGEL</sequence>
<dbReference type="GO" id="GO:0019432">
    <property type="term" value="P:triglyceride biosynthetic process"/>
    <property type="evidence" value="ECO:0007669"/>
    <property type="project" value="TreeGrafter"/>
</dbReference>
<dbReference type="PANTHER" id="PTHR10408:SF7">
    <property type="entry name" value="DIACYLGLYCEROL O-ACYLTRANSFERASE 1"/>
    <property type="match status" value="1"/>
</dbReference>
<dbReference type="Pfam" id="PF00887">
    <property type="entry name" value="ACBP"/>
    <property type="match status" value="1"/>
</dbReference>
<dbReference type="PROSITE" id="PS51228">
    <property type="entry name" value="ACB_2"/>
    <property type="match status" value="1"/>
</dbReference>
<evidence type="ECO:0000256" key="7">
    <source>
        <dbReference type="ARBA" id="ARBA00022824"/>
    </source>
</evidence>
<dbReference type="Gene3D" id="2.30.29.30">
    <property type="entry name" value="Pleckstrin-homology domain (PH domain)/Phosphotyrosine-binding domain (PTB)"/>
    <property type="match status" value="1"/>
</dbReference>
<keyword evidence="8 12" id="KW-1133">Transmembrane helix</keyword>
<feature type="transmembrane region" description="Helical" evidence="12">
    <location>
        <begin position="486"/>
        <end position="506"/>
    </location>
</feature>
<evidence type="ECO:0000256" key="6">
    <source>
        <dbReference type="ARBA" id="ARBA00022692"/>
    </source>
</evidence>
<dbReference type="Pfam" id="PF03062">
    <property type="entry name" value="MBOAT"/>
    <property type="match status" value="1"/>
</dbReference>
<feature type="transmembrane region" description="Helical" evidence="12">
    <location>
        <begin position="426"/>
        <end position="446"/>
    </location>
</feature>
<keyword evidence="10" id="KW-0012">Acyltransferase</keyword>
<feature type="transmembrane region" description="Helical" evidence="12">
    <location>
        <begin position="698"/>
        <end position="717"/>
    </location>
</feature>
<reference evidence="16" key="1">
    <citation type="journal article" date="2023" name="Commun. Biol.">
        <title>Genome analysis of Parmales, the sister group of diatoms, reveals the evolutionary specialization of diatoms from phago-mixotrophs to photoautotrophs.</title>
        <authorList>
            <person name="Ban H."/>
            <person name="Sato S."/>
            <person name="Yoshikawa S."/>
            <person name="Yamada K."/>
            <person name="Nakamura Y."/>
            <person name="Ichinomiya M."/>
            <person name="Sato N."/>
            <person name="Blanc-Mathieu R."/>
            <person name="Endo H."/>
            <person name="Kuwata A."/>
            <person name="Ogata H."/>
        </authorList>
    </citation>
    <scope>NUCLEOTIDE SEQUENCE [LARGE SCALE GENOMIC DNA]</scope>
    <source>
        <strain evidence="16">NIES 3699</strain>
    </source>
</reference>
<feature type="transmembrane region" description="Helical" evidence="12">
    <location>
        <begin position="723"/>
        <end position="744"/>
    </location>
</feature>
<dbReference type="InterPro" id="IPR011993">
    <property type="entry name" value="PH-like_dom_sf"/>
</dbReference>
<feature type="region of interest" description="Disordered" evidence="11">
    <location>
        <begin position="84"/>
        <end position="130"/>
    </location>
</feature>
<dbReference type="InterPro" id="IPR001849">
    <property type="entry name" value="PH_domain"/>
</dbReference>
<feature type="transmembrane region" description="Helical" evidence="12">
    <location>
        <begin position="756"/>
        <end position="776"/>
    </location>
</feature>
<evidence type="ECO:0000313" key="16">
    <source>
        <dbReference type="Proteomes" id="UP001165160"/>
    </source>
</evidence>
<feature type="transmembrane region" description="Helical" evidence="12">
    <location>
        <begin position="629"/>
        <end position="652"/>
    </location>
</feature>
<evidence type="ECO:0000256" key="4">
    <source>
        <dbReference type="ARBA" id="ARBA00013244"/>
    </source>
</evidence>
<dbReference type="SUPFAM" id="SSF47027">
    <property type="entry name" value="Acyl-CoA binding protein"/>
    <property type="match status" value="1"/>
</dbReference>
<dbReference type="InterPro" id="IPR035984">
    <property type="entry name" value="Acyl-CoA-binding_sf"/>
</dbReference>
<comment type="subcellular location">
    <subcellularLocation>
        <location evidence="1">Endoplasmic reticulum membrane</location>
        <topology evidence="1">Multi-pass membrane protein</topology>
    </subcellularLocation>
</comment>
<feature type="transmembrane region" description="Helical" evidence="12">
    <location>
        <begin position="570"/>
        <end position="591"/>
    </location>
</feature>
<dbReference type="SMART" id="SM00233">
    <property type="entry name" value="PH"/>
    <property type="match status" value="1"/>
</dbReference>
<dbReference type="EC" id="2.3.1.20" evidence="4"/>
<keyword evidence="6 12" id="KW-0812">Transmembrane</keyword>
<evidence type="ECO:0000259" key="13">
    <source>
        <dbReference type="PROSITE" id="PS50003"/>
    </source>
</evidence>
<dbReference type="PANTHER" id="PTHR10408">
    <property type="entry name" value="STEROL O-ACYLTRANSFERASE"/>
    <property type="match status" value="1"/>
</dbReference>
<evidence type="ECO:0000256" key="3">
    <source>
        <dbReference type="ARBA" id="ARBA00009010"/>
    </source>
</evidence>
<evidence type="ECO:0000259" key="14">
    <source>
        <dbReference type="PROSITE" id="PS51228"/>
    </source>
</evidence>
<keyword evidence="5" id="KW-0808">Transferase</keyword>
<keyword evidence="7" id="KW-0256">Endoplasmic reticulum</keyword>
<dbReference type="InterPro" id="IPR004299">
    <property type="entry name" value="MBOAT_fam"/>
</dbReference>
<dbReference type="GO" id="GO:0005789">
    <property type="term" value="C:endoplasmic reticulum membrane"/>
    <property type="evidence" value="ECO:0007669"/>
    <property type="project" value="UniProtKB-SubCell"/>
</dbReference>
<dbReference type="InterPro" id="IPR014371">
    <property type="entry name" value="Oat_ACAT_DAG_ARE"/>
</dbReference>
<evidence type="ECO:0000256" key="10">
    <source>
        <dbReference type="ARBA" id="ARBA00023315"/>
    </source>
</evidence>
<protein>
    <recommendedName>
        <fullName evidence="4">diacylglycerol O-acyltransferase</fullName>
        <ecNumber evidence="4">2.3.1.20</ecNumber>
    </recommendedName>
</protein>
<dbReference type="Proteomes" id="UP001165160">
    <property type="component" value="Unassembled WGS sequence"/>
</dbReference>
<evidence type="ECO:0000256" key="1">
    <source>
        <dbReference type="ARBA" id="ARBA00004477"/>
    </source>
</evidence>
<gene>
    <name evidence="15" type="ORF">TrVE_jg3278</name>
</gene>
<feature type="compositionally biased region" description="Low complexity" evidence="11">
    <location>
        <begin position="109"/>
        <end position="130"/>
    </location>
</feature>
<dbReference type="InterPro" id="IPR014352">
    <property type="entry name" value="FERM/acyl-CoA-bd_prot_sf"/>
</dbReference>
<evidence type="ECO:0000256" key="12">
    <source>
        <dbReference type="SAM" id="Phobius"/>
    </source>
</evidence>
<dbReference type="AlphaFoldDB" id="A0A9W7BKF2"/>
<dbReference type="SUPFAM" id="SSF50729">
    <property type="entry name" value="PH domain-like"/>
    <property type="match status" value="1"/>
</dbReference>
<dbReference type="InterPro" id="IPR000582">
    <property type="entry name" value="Acyl-CoA-binding_protein"/>
</dbReference>
<comment type="pathway">
    <text evidence="2">Lipid metabolism.</text>
</comment>
<dbReference type="PROSITE" id="PS50003">
    <property type="entry name" value="PH_DOMAIN"/>
    <property type="match status" value="1"/>
</dbReference>
<evidence type="ECO:0000256" key="8">
    <source>
        <dbReference type="ARBA" id="ARBA00022989"/>
    </source>
</evidence>
<feature type="domain" description="PH" evidence="13">
    <location>
        <begin position="182"/>
        <end position="305"/>
    </location>
</feature>
<feature type="compositionally biased region" description="Polar residues" evidence="11">
    <location>
        <begin position="97"/>
        <end position="106"/>
    </location>
</feature>